<dbReference type="PROSITE" id="PS50850">
    <property type="entry name" value="MFS"/>
    <property type="match status" value="1"/>
</dbReference>
<evidence type="ECO:0000256" key="2">
    <source>
        <dbReference type="ARBA" id="ARBA00022989"/>
    </source>
</evidence>
<dbReference type="InterPro" id="IPR011701">
    <property type="entry name" value="MFS"/>
</dbReference>
<dbReference type="EMBL" id="LT629690">
    <property type="protein sequence ID" value="SDF40404.1"/>
    <property type="molecule type" value="Genomic_DNA"/>
</dbReference>
<feature type="transmembrane region" description="Helical" evidence="4">
    <location>
        <begin position="251"/>
        <end position="270"/>
    </location>
</feature>
<feature type="transmembrane region" description="Helical" evidence="4">
    <location>
        <begin position="163"/>
        <end position="184"/>
    </location>
</feature>
<evidence type="ECO:0000313" key="7">
    <source>
        <dbReference type="Proteomes" id="UP000182427"/>
    </source>
</evidence>
<dbReference type="Proteomes" id="UP000182427">
    <property type="component" value="Chromosome I"/>
</dbReference>
<protein>
    <submittedName>
        <fullName evidence="6">Predicted arabinose efflux permease, MFS family</fullName>
    </submittedName>
</protein>
<dbReference type="Pfam" id="PF07690">
    <property type="entry name" value="MFS_1"/>
    <property type="match status" value="1"/>
</dbReference>
<feature type="transmembrane region" description="Helical" evidence="4">
    <location>
        <begin position="340"/>
        <end position="358"/>
    </location>
</feature>
<feature type="transmembrane region" description="Helical" evidence="4">
    <location>
        <begin position="220"/>
        <end position="239"/>
    </location>
</feature>
<dbReference type="CDD" id="cd17324">
    <property type="entry name" value="MFS_NepI_like"/>
    <property type="match status" value="1"/>
</dbReference>
<feature type="transmembrane region" description="Helical" evidence="4">
    <location>
        <begin position="370"/>
        <end position="389"/>
    </location>
</feature>
<accession>A0A1G7KTK8</accession>
<reference evidence="6 7" key="1">
    <citation type="submission" date="2016-10" db="EMBL/GenBank/DDBJ databases">
        <authorList>
            <person name="de Groot N.N."/>
        </authorList>
    </citation>
    <scope>NUCLEOTIDE SEQUENCE [LARGE SCALE GENOMIC DNA]</scope>
    <source>
        <strain evidence="6 7">GAS232</strain>
    </source>
</reference>
<dbReference type="InterPro" id="IPR020846">
    <property type="entry name" value="MFS_dom"/>
</dbReference>
<dbReference type="AlphaFoldDB" id="A0A1G7KTK8"/>
<feature type="transmembrane region" description="Helical" evidence="4">
    <location>
        <begin position="137"/>
        <end position="157"/>
    </location>
</feature>
<dbReference type="PANTHER" id="PTHR42910:SF1">
    <property type="entry name" value="MAJOR FACILITATOR SUPERFAMILY (MFS) PROFILE DOMAIN-CONTAINING PROTEIN"/>
    <property type="match status" value="1"/>
</dbReference>
<dbReference type="Gene3D" id="1.20.1250.20">
    <property type="entry name" value="MFS general substrate transporter like domains"/>
    <property type="match status" value="1"/>
</dbReference>
<organism evidence="6 7">
    <name type="scientific">Terriglobus roseus</name>
    <dbReference type="NCBI Taxonomy" id="392734"/>
    <lineage>
        <taxon>Bacteria</taxon>
        <taxon>Pseudomonadati</taxon>
        <taxon>Acidobacteriota</taxon>
        <taxon>Terriglobia</taxon>
        <taxon>Terriglobales</taxon>
        <taxon>Acidobacteriaceae</taxon>
        <taxon>Terriglobus</taxon>
    </lineage>
</organism>
<evidence type="ECO:0000256" key="1">
    <source>
        <dbReference type="ARBA" id="ARBA00022692"/>
    </source>
</evidence>
<keyword evidence="3 4" id="KW-0472">Membrane</keyword>
<evidence type="ECO:0000259" key="5">
    <source>
        <dbReference type="PROSITE" id="PS50850"/>
    </source>
</evidence>
<keyword evidence="1 4" id="KW-0812">Transmembrane</keyword>
<feature type="transmembrane region" description="Helical" evidence="4">
    <location>
        <begin position="49"/>
        <end position="69"/>
    </location>
</feature>
<dbReference type="PANTHER" id="PTHR42910">
    <property type="entry name" value="TRANSPORTER SCO4007-RELATED"/>
    <property type="match status" value="1"/>
</dbReference>
<evidence type="ECO:0000256" key="3">
    <source>
        <dbReference type="ARBA" id="ARBA00023136"/>
    </source>
</evidence>
<feature type="transmembrane region" description="Helical" evidence="4">
    <location>
        <begin position="15"/>
        <end position="37"/>
    </location>
</feature>
<evidence type="ECO:0000313" key="6">
    <source>
        <dbReference type="EMBL" id="SDF40404.1"/>
    </source>
</evidence>
<feature type="transmembrane region" description="Helical" evidence="4">
    <location>
        <begin position="105"/>
        <end position="125"/>
    </location>
</feature>
<keyword evidence="7" id="KW-1185">Reference proteome</keyword>
<keyword evidence="2 4" id="KW-1133">Transmembrane helix</keyword>
<dbReference type="GO" id="GO:0022857">
    <property type="term" value="F:transmembrane transporter activity"/>
    <property type="evidence" value="ECO:0007669"/>
    <property type="project" value="InterPro"/>
</dbReference>
<dbReference type="InterPro" id="IPR036259">
    <property type="entry name" value="MFS_trans_sf"/>
</dbReference>
<proteinExistence type="predicted"/>
<feature type="domain" description="Major facilitator superfamily (MFS) profile" evidence="5">
    <location>
        <begin position="12"/>
        <end position="393"/>
    </location>
</feature>
<feature type="transmembrane region" description="Helical" evidence="4">
    <location>
        <begin position="81"/>
        <end position="99"/>
    </location>
</feature>
<evidence type="ECO:0000256" key="4">
    <source>
        <dbReference type="SAM" id="Phobius"/>
    </source>
</evidence>
<feature type="transmembrane region" description="Helical" evidence="4">
    <location>
        <begin position="282"/>
        <end position="300"/>
    </location>
</feature>
<sequence length="417" mass="44109">MRSRNQAIVQTPRTVLRLFAIAAGLSVANIYCAQPILDSVARSFGFNEASAGSIITVTQAGYALGLIFIVPLGDLMNRRNLIVRQLFLSAIALAVIGLAHTKELLLSGLFFVGLLAVVVQVLVAFSATLVPPEKRGSAIGTVTSGVVLGILLARTVAGVLSDLGSWRCVYLTSAVLMLCLAYALHKTLPDVPGETRNSYPQLLVSTVGLLRDTPVLRIRAAIAFFLFAAFSTLWTSMVLPLTTALHPMSHTAIGSIGLAGAAGAIAAGRAGRWADAGHGQRTTGIALGLLIIAWACIASLPRTFLLFLLGVILLDFAVQAVHVTNQSLIFTVRPEAKSRLVAVYMLFYSLGSGTGAWASTKAYAAYQWNGVSLVGAFFSVTALVIWAISRCRFEGISNKNRTGNPEPPQSSPTPVST</sequence>
<dbReference type="SUPFAM" id="SSF103473">
    <property type="entry name" value="MFS general substrate transporter"/>
    <property type="match status" value="1"/>
</dbReference>
<gene>
    <name evidence="6" type="ORF">SAMN05444167_2300</name>
</gene>
<name>A0A1G7KTK8_9BACT</name>